<gene>
    <name evidence="2" type="ORF">EV137_7342</name>
</gene>
<comment type="caution">
    <text evidence="2">The sequence shown here is derived from an EMBL/GenBank/DDBJ whole genome shotgun (WGS) entry which is preliminary data.</text>
</comment>
<feature type="compositionally biased region" description="Low complexity" evidence="1">
    <location>
        <begin position="165"/>
        <end position="175"/>
    </location>
</feature>
<name>A0ABY2F826_9ACTN</name>
<reference evidence="2 3" key="1">
    <citation type="submission" date="2019-03" db="EMBL/GenBank/DDBJ databases">
        <title>Genomic Encyclopedia of Type Strains, Phase III (KMG-III): the genomes of soil and plant-associated and newly described type strains.</title>
        <authorList>
            <person name="Whitman W."/>
        </authorList>
    </citation>
    <scope>NUCLEOTIDE SEQUENCE [LARGE SCALE GENOMIC DNA]</scope>
    <source>
        <strain evidence="2 3">VKMAc-2574</strain>
    </source>
</reference>
<dbReference type="EMBL" id="SODU01000004">
    <property type="protein sequence ID" value="TDW84528.1"/>
    <property type="molecule type" value="Genomic_DNA"/>
</dbReference>
<evidence type="ECO:0000313" key="2">
    <source>
        <dbReference type="EMBL" id="TDW84528.1"/>
    </source>
</evidence>
<protein>
    <submittedName>
        <fullName evidence="2">Uncharacterized protein</fullName>
    </submittedName>
</protein>
<proteinExistence type="predicted"/>
<sequence length="198" mass="21908">MTRYRLLVREEVLRQLATLRQAGRQQPGGLRDREFRTIELGLRAIAHGQEADFSGKRLGFATHDLSDCAEIKLSAIPESRGSRELGPSHRLIYREFEAEDGGPPYRQVIAFEPRRDDRPFDVAAARLGRERGVRIHEFRPVVRTDPPAPIRPALPQDLRTALAAASGVAPASGAVRAERPAQSSHVGAHCNSPPSREV</sequence>
<evidence type="ECO:0000313" key="3">
    <source>
        <dbReference type="Proteomes" id="UP000295060"/>
    </source>
</evidence>
<evidence type="ECO:0000256" key="1">
    <source>
        <dbReference type="SAM" id="MobiDB-lite"/>
    </source>
</evidence>
<dbReference type="Proteomes" id="UP000295060">
    <property type="component" value="Unassembled WGS sequence"/>
</dbReference>
<organism evidence="2 3">
    <name type="scientific">Kribbella pratensis</name>
    <dbReference type="NCBI Taxonomy" id="2512112"/>
    <lineage>
        <taxon>Bacteria</taxon>
        <taxon>Bacillati</taxon>
        <taxon>Actinomycetota</taxon>
        <taxon>Actinomycetes</taxon>
        <taxon>Propionibacteriales</taxon>
        <taxon>Kribbellaceae</taxon>
        <taxon>Kribbella</taxon>
    </lineage>
</organism>
<keyword evidence="3" id="KW-1185">Reference proteome</keyword>
<feature type="region of interest" description="Disordered" evidence="1">
    <location>
        <begin position="165"/>
        <end position="198"/>
    </location>
</feature>
<accession>A0ABY2F826</accession>